<name>A0ACC2WD43_9TREE</name>
<gene>
    <name evidence="1" type="ORF">QFC19_002144</name>
</gene>
<organism evidence="1 2">
    <name type="scientific">Naganishia cerealis</name>
    <dbReference type="NCBI Taxonomy" id="610337"/>
    <lineage>
        <taxon>Eukaryota</taxon>
        <taxon>Fungi</taxon>
        <taxon>Dikarya</taxon>
        <taxon>Basidiomycota</taxon>
        <taxon>Agaricomycotina</taxon>
        <taxon>Tremellomycetes</taxon>
        <taxon>Filobasidiales</taxon>
        <taxon>Filobasidiaceae</taxon>
        <taxon>Naganishia</taxon>
    </lineage>
</organism>
<sequence>MEKNRPKTSQRSRKGKRAWRKNVDIDDVQVGLEENREKLRLVGDEDDFVIDNEGSVNQNQPKKLKTHDILTNKSKIKPLESVRNHNKIQGVDKSKVHKLMKLSGKVMGESKLKARIEKDGLIKKNVTNDLWDTVEEDTTPEILQKFSSHSHTRAKVIPKTLLETSLRLESAKDDEVVGGKSYNPSLDSWKSLITSEFTLESEREAKRQELQQFQDHLKNMVSELDAADEEEDEASDEEEQVEVDYKLSINQPTKVNIKTKTQRNKEKRHQKRMELQQQLQELKQQLNELAKVDQYKQEIEAKSTNVKKVKQPKKLYKYDAIARPLEVKLSDELPSNLKNLKPEGNLFYDSMIKLQEHGKIEARLPVSKKRKYKPKVTEKWTYKDFK</sequence>
<keyword evidence="2" id="KW-1185">Reference proteome</keyword>
<protein>
    <submittedName>
        <fullName evidence="1">Uncharacterized protein</fullName>
    </submittedName>
</protein>
<evidence type="ECO:0000313" key="2">
    <source>
        <dbReference type="Proteomes" id="UP001241377"/>
    </source>
</evidence>
<accession>A0ACC2WD43</accession>
<reference evidence="1" key="1">
    <citation type="submission" date="2023-04" db="EMBL/GenBank/DDBJ databases">
        <title>Draft Genome sequencing of Naganishia species isolated from polar environments using Oxford Nanopore Technology.</title>
        <authorList>
            <person name="Leo P."/>
            <person name="Venkateswaran K."/>
        </authorList>
    </citation>
    <scope>NUCLEOTIDE SEQUENCE</scope>
    <source>
        <strain evidence="1">MNA-CCFEE 5261</strain>
    </source>
</reference>
<dbReference type="EMBL" id="JASBWR010000018">
    <property type="protein sequence ID" value="KAJ9109393.1"/>
    <property type="molecule type" value="Genomic_DNA"/>
</dbReference>
<comment type="caution">
    <text evidence="1">The sequence shown here is derived from an EMBL/GenBank/DDBJ whole genome shotgun (WGS) entry which is preliminary data.</text>
</comment>
<evidence type="ECO:0000313" key="1">
    <source>
        <dbReference type="EMBL" id="KAJ9109393.1"/>
    </source>
</evidence>
<dbReference type="Proteomes" id="UP001241377">
    <property type="component" value="Unassembled WGS sequence"/>
</dbReference>
<proteinExistence type="predicted"/>